<dbReference type="Gene3D" id="1.10.287.1260">
    <property type="match status" value="1"/>
</dbReference>
<feature type="transmembrane region" description="Helical" evidence="6">
    <location>
        <begin position="142"/>
        <end position="164"/>
    </location>
</feature>
<evidence type="ECO:0000256" key="5">
    <source>
        <dbReference type="SAM" id="MobiDB-lite"/>
    </source>
</evidence>
<dbReference type="InterPro" id="IPR010920">
    <property type="entry name" value="LSM_dom_sf"/>
</dbReference>
<evidence type="ECO:0000256" key="3">
    <source>
        <dbReference type="ARBA" id="ARBA00022989"/>
    </source>
</evidence>
<feature type="compositionally biased region" description="Basic and acidic residues" evidence="5">
    <location>
        <begin position="466"/>
        <end position="480"/>
    </location>
</feature>
<dbReference type="PANTHER" id="PTHR30566:SF25">
    <property type="entry name" value="INNER MEMBRANE PROTEIN"/>
    <property type="match status" value="1"/>
</dbReference>
<dbReference type="OrthoDB" id="9792218at2"/>
<dbReference type="EMBL" id="MAXA01000279">
    <property type="protein sequence ID" value="OHV19625.1"/>
    <property type="molecule type" value="Genomic_DNA"/>
</dbReference>
<dbReference type="RefSeq" id="WP_071067102.1">
    <property type="nucleotide sequence ID" value="NZ_MAXA01000279.1"/>
</dbReference>
<organism evidence="8 9">
    <name type="scientific">Parafrankia soli</name>
    <dbReference type="NCBI Taxonomy" id="2599596"/>
    <lineage>
        <taxon>Bacteria</taxon>
        <taxon>Bacillati</taxon>
        <taxon>Actinomycetota</taxon>
        <taxon>Actinomycetes</taxon>
        <taxon>Frankiales</taxon>
        <taxon>Frankiaceae</taxon>
        <taxon>Parafrankia</taxon>
    </lineage>
</organism>
<evidence type="ECO:0000259" key="7">
    <source>
        <dbReference type="Pfam" id="PF00924"/>
    </source>
</evidence>
<feature type="transmembrane region" description="Helical" evidence="6">
    <location>
        <begin position="23"/>
        <end position="47"/>
    </location>
</feature>
<evidence type="ECO:0000256" key="4">
    <source>
        <dbReference type="ARBA" id="ARBA00023136"/>
    </source>
</evidence>
<feature type="compositionally biased region" description="Basic and acidic residues" evidence="5">
    <location>
        <begin position="421"/>
        <end position="436"/>
    </location>
</feature>
<proteinExistence type="predicted"/>
<dbReference type="Pfam" id="PF00924">
    <property type="entry name" value="MS_channel_2nd"/>
    <property type="match status" value="1"/>
</dbReference>
<feature type="compositionally biased region" description="Low complexity" evidence="5">
    <location>
        <begin position="445"/>
        <end position="457"/>
    </location>
</feature>
<dbReference type="PANTHER" id="PTHR30566">
    <property type="entry name" value="YNAI-RELATED MECHANOSENSITIVE ION CHANNEL"/>
    <property type="match status" value="1"/>
</dbReference>
<evidence type="ECO:0000256" key="6">
    <source>
        <dbReference type="SAM" id="Phobius"/>
    </source>
</evidence>
<evidence type="ECO:0000256" key="1">
    <source>
        <dbReference type="ARBA" id="ARBA00004370"/>
    </source>
</evidence>
<dbReference type="AlphaFoldDB" id="A0A1S1PFA1"/>
<feature type="transmembrane region" description="Helical" evidence="6">
    <location>
        <begin position="97"/>
        <end position="121"/>
    </location>
</feature>
<keyword evidence="9" id="KW-1185">Reference proteome</keyword>
<dbReference type="SUPFAM" id="SSF50182">
    <property type="entry name" value="Sm-like ribonucleoproteins"/>
    <property type="match status" value="1"/>
</dbReference>
<dbReference type="GO" id="GO:0016020">
    <property type="term" value="C:membrane"/>
    <property type="evidence" value="ECO:0007669"/>
    <property type="project" value="UniProtKB-SubCell"/>
</dbReference>
<reference evidence="9" key="1">
    <citation type="submission" date="2016-07" db="EMBL/GenBank/DDBJ databases">
        <title>Frankia sp. NRRL B-16219 Genome sequencing.</title>
        <authorList>
            <person name="Ghodhbane-Gtari F."/>
            <person name="Swanson E."/>
            <person name="Gueddou A."/>
            <person name="Louati M."/>
            <person name="Nouioui I."/>
            <person name="Hezbri K."/>
            <person name="Abebe-Akele F."/>
            <person name="Simpson S."/>
            <person name="Morris K."/>
            <person name="Thomas K."/>
            <person name="Gtari M."/>
            <person name="Tisa L.S."/>
        </authorList>
    </citation>
    <scope>NUCLEOTIDE SEQUENCE [LARGE SCALE GENOMIC DNA]</scope>
    <source>
        <strain evidence="9">NRRL B-16219</strain>
    </source>
</reference>
<feature type="region of interest" description="Disordered" evidence="5">
    <location>
        <begin position="383"/>
        <end position="480"/>
    </location>
</feature>
<comment type="caution">
    <text evidence="8">The sequence shown here is derived from an EMBL/GenBank/DDBJ whole genome shotgun (WGS) entry which is preliminary data.</text>
</comment>
<keyword evidence="4 6" id="KW-0472">Membrane</keyword>
<accession>A0A1S1PFA1</accession>
<dbReference type="GO" id="GO:0055085">
    <property type="term" value="P:transmembrane transport"/>
    <property type="evidence" value="ECO:0007669"/>
    <property type="project" value="InterPro"/>
</dbReference>
<feature type="transmembrane region" description="Helical" evidence="6">
    <location>
        <begin position="68"/>
        <end position="85"/>
    </location>
</feature>
<dbReference type="Gene3D" id="2.30.30.60">
    <property type="match status" value="1"/>
</dbReference>
<dbReference type="Proteomes" id="UP000179769">
    <property type="component" value="Unassembled WGS sequence"/>
</dbReference>
<evidence type="ECO:0000313" key="8">
    <source>
        <dbReference type="EMBL" id="OHV19625.1"/>
    </source>
</evidence>
<keyword evidence="2 6" id="KW-0812">Transmembrane</keyword>
<feature type="domain" description="Mechanosensitive ion channel MscS" evidence="7">
    <location>
        <begin position="192"/>
        <end position="258"/>
    </location>
</feature>
<feature type="transmembrane region" description="Helical" evidence="6">
    <location>
        <begin position="170"/>
        <end position="189"/>
    </location>
</feature>
<sequence length="480" mass="51494">MADRTALDPFSSMDTMDGTDSDLAVLVIMAGAAVIGYLASLLVHRILRRIGRHSRIVEDLAERGRRPARLTLVVLGLLIAANATVEQSWTPATIRVLGLAQIAALAWVVGVLAFVVEDLALSRYRMDVADNRHARRIRTQVILLRRITVVVITVIAVASMLMTFPSVRVAGASIVASAGVVGIIAGLAAQTSLANVFAGLQLAFTDAIRVDDVVVVEDEWGRIEEITLTYVVVHIWDDRRLILPSTYFTTNPFQNWTRRESAVLGAVEFDLDWSVPVADMRTEMHRIVESTDLWDGRVSVLQVTDAVGDHVRIRVLVSGNDGPTVFDLRCHVREALVDWLRHNHAAALPRTRIEIDATAAGARAGVQGGARSNGHRVELGKAGLGQARAGEAERGRAEPGTTAAQPEDLSDARLFAGSAEAEERSRAFSETGEHSPADSSGLVDGPGPTDAPGPTDGSGLTAPNPREADGSHAPDRPSSR</sequence>
<protein>
    <submittedName>
        <fullName evidence="8">Mechanosensitive ion channel protein MscS</fullName>
    </submittedName>
</protein>
<evidence type="ECO:0000256" key="2">
    <source>
        <dbReference type="ARBA" id="ARBA00022692"/>
    </source>
</evidence>
<dbReference type="InterPro" id="IPR006685">
    <property type="entry name" value="MscS_channel_2nd"/>
</dbReference>
<keyword evidence="3 6" id="KW-1133">Transmembrane helix</keyword>
<comment type="subcellular location">
    <subcellularLocation>
        <location evidence="1">Membrane</location>
    </subcellularLocation>
</comment>
<gene>
    <name evidence="8" type="ORF">BBK14_08955</name>
</gene>
<name>A0A1S1PFA1_9ACTN</name>
<dbReference type="InterPro" id="IPR023408">
    <property type="entry name" value="MscS_beta-dom_sf"/>
</dbReference>
<evidence type="ECO:0000313" key="9">
    <source>
        <dbReference type="Proteomes" id="UP000179769"/>
    </source>
</evidence>